<keyword evidence="2" id="KW-1185">Reference proteome</keyword>
<dbReference type="EMBL" id="MWQY01000011">
    <property type="protein sequence ID" value="ORC34956.1"/>
    <property type="molecule type" value="Genomic_DNA"/>
</dbReference>
<proteinExistence type="predicted"/>
<evidence type="ECO:0000313" key="2">
    <source>
        <dbReference type="Proteomes" id="UP000192343"/>
    </source>
</evidence>
<dbReference type="CDD" id="cd01066">
    <property type="entry name" value="APP_MetAP"/>
    <property type="match status" value="1"/>
</dbReference>
<dbReference type="PANTHER" id="PTHR46112:SF3">
    <property type="entry name" value="AMINOPEPTIDASE YPDF"/>
    <property type="match status" value="1"/>
</dbReference>
<comment type="caution">
    <text evidence="1">The sequence shown here is derived from an EMBL/GenBank/DDBJ whole genome shotgun (WGS) entry which is preliminary data.</text>
</comment>
<sequence length="367" mass="41786">MDLSEELRIKRQRITQLLENLDLDGLYLKSQANFSWATGGGINTVGITGELGAAGLLFTRSGDYAVCNNIEVNRMGSEERLEELGFVLKSYTWHENREQQIVHELVEPGRLGADFAFPGARELKAEVARLRYSLTESELERYRQLCYLTNLALETTAVEVRPGDRECEVIGRLSERLWADRIDIVTTFCAADERIEQYRHPVATRKQVEKRVMLGCNARRNGLIVCLTRFVQFGTVPEKLKKQYRDNVELDLVLWTNTVPGRSVQVPFKAVEKEYRRLGYDGEFNLHHQGGAIGYAPRDYRVDFSTEETISENQPFCWNPSITGTKSEDTILATQAGPVPLTRPIIFPKLHMDVNGARFERADILVL</sequence>
<accession>A0A1Y1RXC2</accession>
<evidence type="ECO:0000313" key="1">
    <source>
        <dbReference type="EMBL" id="ORC34956.1"/>
    </source>
</evidence>
<dbReference type="STRING" id="1963862.B4O97_10860"/>
<dbReference type="OrthoDB" id="4850044at2"/>
<dbReference type="PANTHER" id="PTHR46112">
    <property type="entry name" value="AMINOPEPTIDASE"/>
    <property type="match status" value="1"/>
</dbReference>
<reference evidence="1 2" key="1">
    <citation type="submission" date="2017-03" db="EMBL/GenBank/DDBJ databases">
        <title>Draft Genome sequence of Marispirochaeta sp. strain JC444.</title>
        <authorList>
            <person name="Shivani Y."/>
            <person name="Subhash Y."/>
            <person name="Sasikala C."/>
            <person name="Ramana C."/>
        </authorList>
    </citation>
    <scope>NUCLEOTIDE SEQUENCE [LARGE SCALE GENOMIC DNA]</scope>
    <source>
        <strain evidence="1 2">JC444</strain>
    </source>
</reference>
<dbReference type="InterPro" id="IPR029149">
    <property type="entry name" value="Creatin/AminoP/Spt16_N"/>
</dbReference>
<dbReference type="InterPro" id="IPR036005">
    <property type="entry name" value="Creatinase/aminopeptidase-like"/>
</dbReference>
<gene>
    <name evidence="1" type="ORF">B4O97_10860</name>
</gene>
<name>A0A1Y1RXC2_9SPIO</name>
<dbReference type="InterPro" id="IPR050659">
    <property type="entry name" value="Peptidase_M24B"/>
</dbReference>
<organism evidence="1 2">
    <name type="scientific">Marispirochaeta aestuarii</name>
    <dbReference type="NCBI Taxonomy" id="1963862"/>
    <lineage>
        <taxon>Bacteria</taxon>
        <taxon>Pseudomonadati</taxon>
        <taxon>Spirochaetota</taxon>
        <taxon>Spirochaetia</taxon>
        <taxon>Spirochaetales</taxon>
        <taxon>Spirochaetaceae</taxon>
        <taxon>Marispirochaeta</taxon>
    </lineage>
</organism>
<dbReference type="Proteomes" id="UP000192343">
    <property type="component" value="Unassembled WGS sequence"/>
</dbReference>
<dbReference type="AlphaFoldDB" id="A0A1Y1RXC2"/>
<dbReference type="RefSeq" id="WP_083050973.1">
    <property type="nucleotide sequence ID" value="NZ_MWQY01000011.1"/>
</dbReference>
<dbReference type="SUPFAM" id="SSF55920">
    <property type="entry name" value="Creatinase/aminopeptidase"/>
    <property type="match status" value="1"/>
</dbReference>
<protein>
    <submittedName>
        <fullName evidence="1">Peptidase M24</fullName>
    </submittedName>
</protein>
<dbReference type="SUPFAM" id="SSF53092">
    <property type="entry name" value="Creatinase/prolidase N-terminal domain"/>
    <property type="match status" value="1"/>
</dbReference>
<dbReference type="Gene3D" id="3.90.230.10">
    <property type="entry name" value="Creatinase/methionine aminopeptidase superfamily"/>
    <property type="match status" value="1"/>
</dbReference>